<protein>
    <recommendedName>
        <fullName evidence="2">histidine kinase</fullName>
        <ecNumber evidence="2">2.7.13.3</ecNumber>
    </recommendedName>
</protein>
<sequence>MSETPQARILYIDDDDGLRRLIQRALRRRGFDVDLAASGGEGVAKARAGAYDLIAMDHYMPGQDGLATLSALKSVPDCPPVVYVTGSDETRIAVAALKAGAADYVVKSIGDDFFDLLASSFTQAIERVHLRSAKERVEEELRASNARLETLLREVNHRVANSLQLVSAFVHMQASLLKDGAAQAALQETQQRVQAIAHVHRRLYSSGDVEFVSMDEYLRALVAELEQTWSTPQSPRRLTLGADPVRLTADRAVSLGVIVNELVSNACKYAYPPETDGEVRIRLSRESEHEFLLSVEDDGEGLPSDGSIKGTGLGTKLIKAMAKSLQADLAYDTDHAGVRALLRAPV</sequence>
<feature type="domain" description="Histidine kinase" evidence="10">
    <location>
        <begin position="154"/>
        <end position="346"/>
    </location>
</feature>
<dbReference type="InterPro" id="IPR005467">
    <property type="entry name" value="His_kinase_dom"/>
</dbReference>
<keyword evidence="5" id="KW-0547">Nucleotide-binding</keyword>
<dbReference type="Gene3D" id="3.30.565.10">
    <property type="entry name" value="Histidine kinase-like ATPase, C-terminal domain"/>
    <property type="match status" value="1"/>
</dbReference>
<dbReference type="InterPro" id="IPR011495">
    <property type="entry name" value="Sig_transdc_His_kin_sub2_dim/P"/>
</dbReference>
<feature type="modified residue" description="4-aspartylphosphate" evidence="8">
    <location>
        <position position="57"/>
    </location>
</feature>
<dbReference type="Proteomes" id="UP000241167">
    <property type="component" value="Unassembled WGS sequence"/>
</dbReference>
<dbReference type="GO" id="GO:0004673">
    <property type="term" value="F:protein histidine kinase activity"/>
    <property type="evidence" value="ECO:0007669"/>
    <property type="project" value="UniProtKB-EC"/>
</dbReference>
<gene>
    <name evidence="12" type="ORF">C7I55_00570</name>
</gene>
<organism evidence="12 13">
    <name type="scientific">Allosphingosinicella deserti</name>
    <dbReference type="NCBI Taxonomy" id="2116704"/>
    <lineage>
        <taxon>Bacteria</taxon>
        <taxon>Pseudomonadati</taxon>
        <taxon>Pseudomonadota</taxon>
        <taxon>Alphaproteobacteria</taxon>
        <taxon>Sphingomonadales</taxon>
        <taxon>Sphingomonadaceae</taxon>
        <taxon>Allosphingosinicella</taxon>
    </lineage>
</organism>
<dbReference type="GO" id="GO:0005524">
    <property type="term" value="F:ATP binding"/>
    <property type="evidence" value="ECO:0007669"/>
    <property type="project" value="UniProtKB-KW"/>
</dbReference>
<dbReference type="PANTHER" id="PTHR41523">
    <property type="entry name" value="TWO-COMPONENT SYSTEM SENSOR PROTEIN"/>
    <property type="match status" value="1"/>
</dbReference>
<dbReference type="InterPro" id="IPR001789">
    <property type="entry name" value="Sig_transdc_resp-reg_receiver"/>
</dbReference>
<dbReference type="EMBL" id="PXYI01000001">
    <property type="protein sequence ID" value="PSJ42948.1"/>
    <property type="molecule type" value="Genomic_DNA"/>
</dbReference>
<keyword evidence="3 8" id="KW-0597">Phosphoprotein</keyword>
<evidence type="ECO:0000256" key="2">
    <source>
        <dbReference type="ARBA" id="ARBA00012438"/>
    </source>
</evidence>
<evidence type="ECO:0000313" key="13">
    <source>
        <dbReference type="Proteomes" id="UP000241167"/>
    </source>
</evidence>
<dbReference type="InterPro" id="IPR003594">
    <property type="entry name" value="HATPase_dom"/>
</dbReference>
<proteinExistence type="predicted"/>
<comment type="caution">
    <text evidence="12">The sequence shown here is derived from an EMBL/GenBank/DDBJ whole genome shotgun (WGS) entry which is preliminary data.</text>
</comment>
<dbReference type="EC" id="2.7.13.3" evidence="2"/>
<keyword evidence="9" id="KW-0175">Coiled coil</keyword>
<dbReference type="CDD" id="cd00156">
    <property type="entry name" value="REC"/>
    <property type="match status" value="1"/>
</dbReference>
<evidence type="ECO:0000256" key="9">
    <source>
        <dbReference type="SAM" id="Coils"/>
    </source>
</evidence>
<dbReference type="SUPFAM" id="SSF52172">
    <property type="entry name" value="CheY-like"/>
    <property type="match status" value="1"/>
</dbReference>
<dbReference type="GO" id="GO:0000160">
    <property type="term" value="P:phosphorelay signal transduction system"/>
    <property type="evidence" value="ECO:0007669"/>
    <property type="project" value="InterPro"/>
</dbReference>
<dbReference type="Gene3D" id="3.30.450.20">
    <property type="entry name" value="PAS domain"/>
    <property type="match status" value="1"/>
</dbReference>
<dbReference type="PROSITE" id="PS50110">
    <property type="entry name" value="RESPONSE_REGULATORY"/>
    <property type="match status" value="1"/>
</dbReference>
<evidence type="ECO:0000256" key="5">
    <source>
        <dbReference type="ARBA" id="ARBA00022741"/>
    </source>
</evidence>
<keyword evidence="7" id="KW-0067">ATP-binding</keyword>
<evidence type="ECO:0000259" key="10">
    <source>
        <dbReference type="PROSITE" id="PS50109"/>
    </source>
</evidence>
<evidence type="ECO:0000256" key="8">
    <source>
        <dbReference type="PROSITE-ProRule" id="PRU00169"/>
    </source>
</evidence>
<accession>A0A2P7QYA3</accession>
<dbReference type="InterPro" id="IPR036890">
    <property type="entry name" value="HATPase_C_sf"/>
</dbReference>
<dbReference type="InterPro" id="IPR011006">
    <property type="entry name" value="CheY-like_superfamily"/>
</dbReference>
<keyword evidence="4" id="KW-0808">Transferase</keyword>
<dbReference type="SUPFAM" id="SSF55874">
    <property type="entry name" value="ATPase domain of HSP90 chaperone/DNA topoisomerase II/histidine kinase"/>
    <property type="match status" value="1"/>
</dbReference>
<evidence type="ECO:0000256" key="7">
    <source>
        <dbReference type="ARBA" id="ARBA00022840"/>
    </source>
</evidence>
<dbReference type="Pfam" id="PF00072">
    <property type="entry name" value="Response_reg"/>
    <property type="match status" value="1"/>
</dbReference>
<feature type="domain" description="Response regulatory" evidence="11">
    <location>
        <begin position="8"/>
        <end position="122"/>
    </location>
</feature>
<evidence type="ECO:0000313" key="12">
    <source>
        <dbReference type="EMBL" id="PSJ42948.1"/>
    </source>
</evidence>
<dbReference type="Gene3D" id="3.40.50.2300">
    <property type="match status" value="1"/>
</dbReference>
<keyword evidence="6 12" id="KW-0418">Kinase</keyword>
<dbReference type="SMART" id="SM00387">
    <property type="entry name" value="HATPase_c"/>
    <property type="match status" value="1"/>
</dbReference>
<evidence type="ECO:0000256" key="3">
    <source>
        <dbReference type="ARBA" id="ARBA00022553"/>
    </source>
</evidence>
<dbReference type="Pfam" id="PF07568">
    <property type="entry name" value="HisKA_2"/>
    <property type="match status" value="1"/>
</dbReference>
<name>A0A2P7QYA3_9SPHN</name>
<feature type="coiled-coil region" evidence="9">
    <location>
        <begin position="127"/>
        <end position="158"/>
    </location>
</feature>
<evidence type="ECO:0000256" key="6">
    <source>
        <dbReference type="ARBA" id="ARBA00022777"/>
    </source>
</evidence>
<dbReference type="SMART" id="SM00448">
    <property type="entry name" value="REC"/>
    <property type="match status" value="1"/>
</dbReference>
<evidence type="ECO:0000256" key="1">
    <source>
        <dbReference type="ARBA" id="ARBA00000085"/>
    </source>
</evidence>
<dbReference type="AlphaFoldDB" id="A0A2P7QYA3"/>
<dbReference type="OrthoDB" id="7297573at2"/>
<reference evidence="12 13" key="1">
    <citation type="submission" date="2018-03" db="EMBL/GenBank/DDBJ databases">
        <title>The draft genome of Sphingosinicella sp. GL-C-18.</title>
        <authorList>
            <person name="Liu L."/>
            <person name="Li L."/>
            <person name="Liang L."/>
            <person name="Zhang X."/>
            <person name="Wang T."/>
        </authorList>
    </citation>
    <scope>NUCLEOTIDE SEQUENCE [LARGE SCALE GENOMIC DNA]</scope>
    <source>
        <strain evidence="12 13">GL-C-18</strain>
    </source>
</reference>
<evidence type="ECO:0000259" key="11">
    <source>
        <dbReference type="PROSITE" id="PS50110"/>
    </source>
</evidence>
<dbReference type="Pfam" id="PF02518">
    <property type="entry name" value="HATPase_c"/>
    <property type="match status" value="1"/>
</dbReference>
<keyword evidence="13" id="KW-1185">Reference proteome</keyword>
<comment type="catalytic activity">
    <reaction evidence="1">
        <text>ATP + protein L-histidine = ADP + protein N-phospho-L-histidine.</text>
        <dbReference type="EC" id="2.7.13.3"/>
    </reaction>
</comment>
<evidence type="ECO:0000256" key="4">
    <source>
        <dbReference type="ARBA" id="ARBA00022679"/>
    </source>
</evidence>
<dbReference type="PROSITE" id="PS50109">
    <property type="entry name" value="HIS_KIN"/>
    <property type="match status" value="1"/>
</dbReference>
<dbReference type="RefSeq" id="WP_106510964.1">
    <property type="nucleotide sequence ID" value="NZ_PXYI01000001.1"/>
</dbReference>
<dbReference type="PANTHER" id="PTHR41523:SF8">
    <property type="entry name" value="ETHYLENE RESPONSE SENSOR PROTEIN"/>
    <property type="match status" value="1"/>
</dbReference>